<dbReference type="PANTHER" id="PTHR21600:SF40">
    <property type="entry name" value="PSEUDOURIDYLATE SYNTHASE RPUSD2"/>
    <property type="match status" value="1"/>
</dbReference>
<accession>A0A3N2PLD6</accession>
<keyword evidence="6" id="KW-1185">Reference proteome</keyword>
<dbReference type="GeneID" id="39582102"/>
<evidence type="ECO:0000313" key="5">
    <source>
        <dbReference type="EMBL" id="ROT35299.1"/>
    </source>
</evidence>
<name>A0A3N2PLD6_SODAK</name>
<dbReference type="InterPro" id="IPR050188">
    <property type="entry name" value="RluA_PseudoU_synthase"/>
</dbReference>
<organism evidence="5 6">
    <name type="scientific">Sodiomyces alkalinus (strain CBS 110278 / VKM F-3762 / F11)</name>
    <name type="common">Alkaliphilic filamentous fungus</name>
    <dbReference type="NCBI Taxonomy" id="1314773"/>
    <lineage>
        <taxon>Eukaryota</taxon>
        <taxon>Fungi</taxon>
        <taxon>Dikarya</taxon>
        <taxon>Ascomycota</taxon>
        <taxon>Pezizomycotina</taxon>
        <taxon>Sordariomycetes</taxon>
        <taxon>Hypocreomycetidae</taxon>
        <taxon>Glomerellales</taxon>
        <taxon>Plectosphaerellaceae</taxon>
        <taxon>Sodiomyces</taxon>
    </lineage>
</organism>
<dbReference type="OrthoDB" id="424794at2759"/>
<evidence type="ECO:0000313" key="6">
    <source>
        <dbReference type="Proteomes" id="UP000272025"/>
    </source>
</evidence>
<dbReference type="PROSITE" id="PS50889">
    <property type="entry name" value="S4"/>
    <property type="match status" value="1"/>
</dbReference>
<dbReference type="SUPFAM" id="SSF55174">
    <property type="entry name" value="Alpha-L RNA-binding motif"/>
    <property type="match status" value="1"/>
</dbReference>
<dbReference type="AlphaFoldDB" id="A0A3N2PLD6"/>
<protein>
    <submittedName>
        <fullName evidence="5">RluA family pseudouridine synthase</fullName>
    </submittedName>
</protein>
<dbReference type="CDD" id="cd00165">
    <property type="entry name" value="S4"/>
    <property type="match status" value="1"/>
</dbReference>
<dbReference type="Gene3D" id="3.30.2350.10">
    <property type="entry name" value="Pseudouridine synthase"/>
    <property type="match status" value="1"/>
</dbReference>
<dbReference type="SUPFAM" id="SSF55120">
    <property type="entry name" value="Pseudouridine synthase"/>
    <property type="match status" value="1"/>
</dbReference>
<feature type="region of interest" description="Disordered" evidence="3">
    <location>
        <begin position="36"/>
        <end position="62"/>
    </location>
</feature>
<dbReference type="GO" id="GO:0003723">
    <property type="term" value="F:RNA binding"/>
    <property type="evidence" value="ECO:0007669"/>
    <property type="project" value="UniProtKB-KW"/>
</dbReference>
<dbReference type="InterPro" id="IPR006225">
    <property type="entry name" value="PsdUridine_synth_RluC/D"/>
</dbReference>
<keyword evidence="2" id="KW-0694">RNA-binding</keyword>
<proteinExistence type="predicted"/>
<dbReference type="PROSITE" id="PS01129">
    <property type="entry name" value="PSI_RLU"/>
    <property type="match status" value="1"/>
</dbReference>
<sequence>MRRVQPAALNVTLAIVRRIAAPLARFGNYLTSLMSPRPSSPSEATAPEPIDGAGVSPAKAGAKVPNRPIAREISAHKKRLQALSETTHTIIPPCGDPWPRPYYFEDGLRKVKPYHFTYRTYCKERWRGRTLLEVFECEFRAHTRTYYKQAIEAGRIVVNGRAVGSDYVLQNGDLVNHTVHRHEPPVTDEPISVIHEDDGMLVVNKPAGVPVHPAGRYQFNSMTEILRSERGYHFNPRPCHRLDRLTSGILFFGKTAKAADNLTEQIRQRTVRKEYLARVSGRFPDGEVVCDQPILQISPRLGLNRVRANGKSARTVFKRLAYYPPLEDADAEGRAGEGPGRETAEGAVNEKHRPWINNKGHSIVRCLPLTGRTHQIRVHLQFLGHPIQNDPLYANRRVWGFNLGCNDADGSEAKDEDIMSRLERMGKDEVADAVAYHDEMVQQYHERVAEKLSGEVCDVCHAELYTDPGDRELSIWLHSLRYEDAGGKWSYVSPLPSWALPPSGMSGPTEAGGMEDLVEAVKDENPEIAG</sequence>
<dbReference type="PANTHER" id="PTHR21600">
    <property type="entry name" value="MITOCHONDRIAL RNA PSEUDOURIDINE SYNTHASE"/>
    <property type="match status" value="1"/>
</dbReference>
<dbReference type="InterPro" id="IPR006145">
    <property type="entry name" value="PsdUridine_synth_RsuA/RluA"/>
</dbReference>
<dbReference type="RefSeq" id="XP_028463105.1">
    <property type="nucleotide sequence ID" value="XM_028613624.1"/>
</dbReference>
<evidence type="ECO:0000256" key="3">
    <source>
        <dbReference type="SAM" id="MobiDB-lite"/>
    </source>
</evidence>
<evidence type="ECO:0000259" key="4">
    <source>
        <dbReference type="Pfam" id="PF00849"/>
    </source>
</evidence>
<evidence type="ECO:0000256" key="2">
    <source>
        <dbReference type="PROSITE-ProRule" id="PRU00182"/>
    </source>
</evidence>
<evidence type="ECO:0000256" key="1">
    <source>
        <dbReference type="PIRSR" id="PIRSR606225-1"/>
    </source>
</evidence>
<dbReference type="GO" id="GO:0009982">
    <property type="term" value="F:pseudouridine synthase activity"/>
    <property type="evidence" value="ECO:0007669"/>
    <property type="project" value="InterPro"/>
</dbReference>
<dbReference type="Proteomes" id="UP000272025">
    <property type="component" value="Unassembled WGS sequence"/>
</dbReference>
<dbReference type="STRING" id="1314773.A0A3N2PLD6"/>
<dbReference type="EMBL" id="ML119061">
    <property type="protein sequence ID" value="ROT35299.1"/>
    <property type="molecule type" value="Genomic_DNA"/>
</dbReference>
<dbReference type="InterPro" id="IPR006224">
    <property type="entry name" value="PsdUridine_synth_RluA-like_CS"/>
</dbReference>
<feature type="domain" description="Pseudouridine synthase RsuA/RluA-like" evidence="4">
    <location>
        <begin position="200"/>
        <end position="381"/>
    </location>
</feature>
<feature type="compositionally biased region" description="Low complexity" evidence="3">
    <location>
        <begin position="36"/>
        <end position="49"/>
    </location>
</feature>
<dbReference type="InterPro" id="IPR020103">
    <property type="entry name" value="PsdUridine_synth_cat_dom_sf"/>
</dbReference>
<reference evidence="5 6" key="1">
    <citation type="journal article" date="2018" name="Mol. Ecol.">
        <title>The obligate alkalophilic soda-lake fungus Sodiomyces alkalinus has shifted to a protein diet.</title>
        <authorList>
            <person name="Grum-Grzhimaylo A.A."/>
            <person name="Falkoski D.L."/>
            <person name="van den Heuvel J."/>
            <person name="Valero-Jimenez C.A."/>
            <person name="Min B."/>
            <person name="Choi I.G."/>
            <person name="Lipzen A."/>
            <person name="Daum C.G."/>
            <person name="Aanen D.K."/>
            <person name="Tsang A."/>
            <person name="Henrissat B."/>
            <person name="Bilanenko E.N."/>
            <person name="de Vries R.P."/>
            <person name="van Kan J.A.L."/>
            <person name="Grigoriev I.V."/>
            <person name="Debets A.J.M."/>
        </authorList>
    </citation>
    <scope>NUCLEOTIDE SEQUENCE [LARGE SCALE GENOMIC DNA]</scope>
    <source>
        <strain evidence="5 6">F11</strain>
    </source>
</reference>
<dbReference type="Pfam" id="PF00849">
    <property type="entry name" value="PseudoU_synth_2"/>
    <property type="match status" value="1"/>
</dbReference>
<dbReference type="NCBIfam" id="TIGR00005">
    <property type="entry name" value="rluA_subfam"/>
    <property type="match status" value="1"/>
</dbReference>
<dbReference type="GO" id="GO:0000455">
    <property type="term" value="P:enzyme-directed rRNA pseudouridine synthesis"/>
    <property type="evidence" value="ECO:0007669"/>
    <property type="project" value="TreeGrafter"/>
</dbReference>
<gene>
    <name evidence="5" type="ORF">SODALDRAFT_353031</name>
</gene>
<feature type="active site" evidence="1">
    <location>
        <position position="243"/>
    </location>
</feature>
<dbReference type="CDD" id="cd02557">
    <property type="entry name" value="PseudoU_synth_ScRIB2"/>
    <property type="match status" value="1"/>
</dbReference>